<organism evidence="1 2">
    <name type="scientific">Caerostris extrusa</name>
    <name type="common">Bark spider</name>
    <name type="synonym">Caerostris bankana</name>
    <dbReference type="NCBI Taxonomy" id="172846"/>
    <lineage>
        <taxon>Eukaryota</taxon>
        <taxon>Metazoa</taxon>
        <taxon>Ecdysozoa</taxon>
        <taxon>Arthropoda</taxon>
        <taxon>Chelicerata</taxon>
        <taxon>Arachnida</taxon>
        <taxon>Araneae</taxon>
        <taxon>Araneomorphae</taxon>
        <taxon>Entelegynae</taxon>
        <taxon>Araneoidea</taxon>
        <taxon>Araneidae</taxon>
        <taxon>Caerostris</taxon>
    </lineage>
</organism>
<keyword evidence="2" id="KW-1185">Reference proteome</keyword>
<comment type="caution">
    <text evidence="1">The sequence shown here is derived from an EMBL/GenBank/DDBJ whole genome shotgun (WGS) entry which is preliminary data.</text>
</comment>
<protein>
    <submittedName>
        <fullName evidence="1">Uncharacterized protein</fullName>
    </submittedName>
</protein>
<reference evidence="1 2" key="1">
    <citation type="submission" date="2021-06" db="EMBL/GenBank/DDBJ databases">
        <title>Caerostris extrusa draft genome.</title>
        <authorList>
            <person name="Kono N."/>
            <person name="Arakawa K."/>
        </authorList>
    </citation>
    <scope>NUCLEOTIDE SEQUENCE [LARGE SCALE GENOMIC DNA]</scope>
</reference>
<accession>A0AAV4QRP6</accession>
<dbReference type="AlphaFoldDB" id="A0AAV4QRP6"/>
<proteinExistence type="predicted"/>
<gene>
    <name evidence="1" type="ORF">CEXT_744001</name>
</gene>
<evidence type="ECO:0000313" key="1">
    <source>
        <dbReference type="EMBL" id="GIY11905.1"/>
    </source>
</evidence>
<evidence type="ECO:0000313" key="2">
    <source>
        <dbReference type="Proteomes" id="UP001054945"/>
    </source>
</evidence>
<name>A0AAV4QRP6_CAEEX</name>
<sequence length="178" mass="20628">MASWDISKDARFFWEDIYKLPTDGLGDHHLLSSMSRALSMKYFTNYENVKKWLHDISKDARFSGRDIYKLPTDGLGDSPLLLSSMSRALSMKYFTNYENASKNGFMISQKMHGFSGEGYLQIAYRWVKVSSSIHKLSEREFGASYFYADCFASHEFTTRAQSRQIVEEYLLRSYPGLL</sequence>
<dbReference type="EMBL" id="BPLR01006719">
    <property type="protein sequence ID" value="GIY11905.1"/>
    <property type="molecule type" value="Genomic_DNA"/>
</dbReference>
<dbReference type="Proteomes" id="UP001054945">
    <property type="component" value="Unassembled WGS sequence"/>
</dbReference>